<dbReference type="RefSeq" id="WP_251958024.1">
    <property type="nucleotide sequence ID" value="NZ_AP025732.1"/>
</dbReference>
<keyword evidence="1" id="KW-0812">Transmembrane</keyword>
<gene>
    <name evidence="2" type="ORF">ANSO36C_02400</name>
</gene>
<proteinExistence type="predicted"/>
<evidence type="ECO:0000313" key="3">
    <source>
        <dbReference type="Proteomes" id="UP001055453"/>
    </source>
</evidence>
<dbReference type="EMBL" id="AP025732">
    <property type="protein sequence ID" value="BDI14438.1"/>
    <property type="molecule type" value="Genomic_DNA"/>
</dbReference>
<keyword evidence="1" id="KW-1133">Transmembrane helix</keyword>
<protein>
    <submittedName>
        <fullName evidence="2">Uncharacterized protein</fullName>
    </submittedName>
</protein>
<evidence type="ECO:0000313" key="2">
    <source>
        <dbReference type="EMBL" id="BDI14438.1"/>
    </source>
</evidence>
<evidence type="ECO:0000256" key="1">
    <source>
        <dbReference type="SAM" id="Phobius"/>
    </source>
</evidence>
<reference evidence="2" key="1">
    <citation type="submission" date="2022-04" db="EMBL/GenBank/DDBJ databases">
        <title>Complete genome sequence of a cyanobacterium, Nostoc sp. SO-36, isolated in Antarctica.</title>
        <authorList>
            <person name="Kanesaki Y."/>
            <person name="Effendi D."/>
            <person name="Sakamoto T."/>
            <person name="Ohtani S."/>
            <person name="Awai K."/>
        </authorList>
    </citation>
    <scope>NUCLEOTIDE SEQUENCE</scope>
    <source>
        <strain evidence="2">SO-36</strain>
    </source>
</reference>
<name>A0ABN6PTS3_NOSCO</name>
<dbReference type="Proteomes" id="UP001055453">
    <property type="component" value="Chromosome"/>
</dbReference>
<organism evidence="2 3">
    <name type="scientific">Nostoc cf. commune SO-36</name>
    <dbReference type="NCBI Taxonomy" id="449208"/>
    <lineage>
        <taxon>Bacteria</taxon>
        <taxon>Bacillati</taxon>
        <taxon>Cyanobacteriota</taxon>
        <taxon>Cyanophyceae</taxon>
        <taxon>Nostocales</taxon>
        <taxon>Nostocaceae</taxon>
        <taxon>Nostoc</taxon>
    </lineage>
</organism>
<sequence length="58" mass="6389">MVSRQITNILEGITNTLWQAALRFNKRAERRLAAQYAVTCVLAEATTLADAVIAILKS</sequence>
<accession>A0ABN6PTS3</accession>
<keyword evidence="3" id="KW-1185">Reference proteome</keyword>
<feature type="transmembrane region" description="Helical" evidence="1">
    <location>
        <begin position="33"/>
        <end position="56"/>
    </location>
</feature>
<keyword evidence="1" id="KW-0472">Membrane</keyword>